<keyword evidence="6 11" id="KW-1133">Transmembrane helix</keyword>
<feature type="region of interest" description="Disordered" evidence="10">
    <location>
        <begin position="1"/>
        <end position="88"/>
    </location>
</feature>
<evidence type="ECO:0000256" key="6">
    <source>
        <dbReference type="ARBA" id="ARBA00022989"/>
    </source>
</evidence>
<keyword evidence="4 11" id="KW-0812">Transmembrane</keyword>
<dbReference type="OMA" id="FLIYRMK"/>
<proteinExistence type="inferred from homology"/>
<dbReference type="GO" id="GO:0016477">
    <property type="term" value="P:cell migration"/>
    <property type="evidence" value="ECO:0007669"/>
    <property type="project" value="TreeGrafter"/>
</dbReference>
<name>A0A3Q2Y208_HIPCM</name>
<feature type="compositionally biased region" description="Polar residues" evidence="10">
    <location>
        <begin position="8"/>
        <end position="17"/>
    </location>
</feature>
<comment type="similarity">
    <text evidence="2">Belongs to the syndecan proteoglycan family.</text>
</comment>
<accession>A0A3Q2Y208</accession>
<evidence type="ECO:0000256" key="7">
    <source>
        <dbReference type="ARBA" id="ARBA00023136"/>
    </source>
</evidence>
<feature type="compositionally biased region" description="Acidic residues" evidence="10">
    <location>
        <begin position="24"/>
        <end position="54"/>
    </location>
</feature>
<dbReference type="STRING" id="109280.ENSHCOP00000011420"/>
<dbReference type="PANTHER" id="PTHR10915">
    <property type="entry name" value="SYNDECAN"/>
    <property type="match status" value="1"/>
</dbReference>
<dbReference type="GO" id="GO:0016020">
    <property type="term" value="C:membrane"/>
    <property type="evidence" value="ECO:0007669"/>
    <property type="project" value="UniProtKB-SubCell"/>
</dbReference>
<dbReference type="PANTHER" id="PTHR10915:SF3">
    <property type="entry name" value="SYNDECAN-4"/>
    <property type="match status" value="1"/>
</dbReference>
<evidence type="ECO:0000256" key="3">
    <source>
        <dbReference type="ARBA" id="ARBA00010241"/>
    </source>
</evidence>
<evidence type="ECO:0000256" key="4">
    <source>
        <dbReference type="ARBA" id="ARBA00022692"/>
    </source>
</evidence>
<dbReference type="Proteomes" id="UP000264820">
    <property type="component" value="Unplaced"/>
</dbReference>
<keyword evidence="8" id="KW-0325">Glycoprotein</keyword>
<reference evidence="13" key="2">
    <citation type="submission" date="2025-09" db="UniProtKB">
        <authorList>
            <consortium name="Ensembl"/>
        </authorList>
    </citation>
    <scope>IDENTIFICATION</scope>
</reference>
<keyword evidence="9" id="KW-0357">Heparan sulfate</keyword>
<evidence type="ECO:0000256" key="11">
    <source>
        <dbReference type="SAM" id="Phobius"/>
    </source>
</evidence>
<protein>
    <submittedName>
        <fullName evidence="13">Syndecan 4</fullName>
    </submittedName>
</protein>
<sequence length="181" mass="20074">MPLKAAVTHQNDSQESSGDFGFTDNEEDEDEEEDDYYYDDWENEDEDEDYEDEVSGSGDNGRPDVDNRIPEWAGPSRPTIRRDPEPDITVNDNEISLLRNGPRPGDQLPSNVLMSHAANGDGVFSRTEVLAGLICGGGVVLTLAVLLVVLLLHRMKKKDEGSYELAKKPIYTKAPTAEIYA</sequence>
<feature type="transmembrane region" description="Helical" evidence="11">
    <location>
        <begin position="129"/>
        <end position="152"/>
    </location>
</feature>
<keyword evidence="14" id="KW-1185">Reference proteome</keyword>
<dbReference type="InterPro" id="IPR027789">
    <property type="entry name" value="Syndecan/Neurexin_dom"/>
</dbReference>
<dbReference type="InterPro" id="IPR001050">
    <property type="entry name" value="Syndecan"/>
</dbReference>
<dbReference type="Pfam" id="PF01034">
    <property type="entry name" value="Syndecan"/>
    <property type="match status" value="1"/>
</dbReference>
<dbReference type="GeneTree" id="ENSGT00940000160663"/>
<dbReference type="AlphaFoldDB" id="A0A3Q2Y208"/>
<comment type="subcellular location">
    <subcellularLocation>
        <location evidence="1">Membrane</location>
        <topology evidence="1">Single-pass type I membrane protein</topology>
    </subcellularLocation>
</comment>
<evidence type="ECO:0000256" key="2">
    <source>
        <dbReference type="ARBA" id="ARBA00005343"/>
    </source>
</evidence>
<evidence type="ECO:0000256" key="8">
    <source>
        <dbReference type="ARBA" id="ARBA00023180"/>
    </source>
</evidence>
<dbReference type="Ensembl" id="ENSHCOT00000018133.1">
    <property type="protein sequence ID" value="ENSHCOP00000011420.1"/>
    <property type="gene ID" value="ENSHCOG00000014227.1"/>
</dbReference>
<comment type="similarity">
    <text evidence="3">Belongs to the neurexin family.</text>
</comment>
<evidence type="ECO:0000313" key="14">
    <source>
        <dbReference type="Proteomes" id="UP000264820"/>
    </source>
</evidence>
<evidence type="ECO:0000259" key="12">
    <source>
        <dbReference type="Pfam" id="PF01034"/>
    </source>
</evidence>
<evidence type="ECO:0000256" key="1">
    <source>
        <dbReference type="ARBA" id="ARBA00004479"/>
    </source>
</evidence>
<evidence type="ECO:0000256" key="9">
    <source>
        <dbReference type="ARBA" id="ARBA00023207"/>
    </source>
</evidence>
<keyword evidence="7 11" id="KW-0472">Membrane</keyword>
<keyword evidence="5" id="KW-0654">Proteoglycan</keyword>
<evidence type="ECO:0000256" key="10">
    <source>
        <dbReference type="SAM" id="MobiDB-lite"/>
    </source>
</evidence>
<evidence type="ECO:0000256" key="5">
    <source>
        <dbReference type="ARBA" id="ARBA00022974"/>
    </source>
</evidence>
<feature type="domain" description="Syndecan/Neurexin" evidence="12">
    <location>
        <begin position="123"/>
        <end position="178"/>
    </location>
</feature>
<organism evidence="13 14">
    <name type="scientific">Hippocampus comes</name>
    <name type="common">Tiger tail seahorse</name>
    <dbReference type="NCBI Taxonomy" id="109280"/>
    <lineage>
        <taxon>Eukaryota</taxon>
        <taxon>Metazoa</taxon>
        <taxon>Chordata</taxon>
        <taxon>Craniata</taxon>
        <taxon>Vertebrata</taxon>
        <taxon>Euteleostomi</taxon>
        <taxon>Actinopterygii</taxon>
        <taxon>Neopterygii</taxon>
        <taxon>Teleostei</taxon>
        <taxon>Neoteleostei</taxon>
        <taxon>Acanthomorphata</taxon>
        <taxon>Syngnathiaria</taxon>
        <taxon>Syngnathiformes</taxon>
        <taxon>Syngnathoidei</taxon>
        <taxon>Syngnathidae</taxon>
        <taxon>Hippocampus</taxon>
    </lineage>
</organism>
<evidence type="ECO:0000313" key="13">
    <source>
        <dbReference type="Ensembl" id="ENSHCOP00000011420.1"/>
    </source>
</evidence>
<reference evidence="13" key="1">
    <citation type="submission" date="2025-08" db="UniProtKB">
        <authorList>
            <consortium name="Ensembl"/>
        </authorList>
    </citation>
    <scope>IDENTIFICATION</scope>
</reference>
<dbReference type="GO" id="GO:0009986">
    <property type="term" value="C:cell surface"/>
    <property type="evidence" value="ECO:0007669"/>
    <property type="project" value="TreeGrafter"/>
</dbReference>